<sequence length="257" mass="29184">MKQPPDERGKWLKAAQDEVQSLVKNGTFELIQLPHGQKPLAHVQEDLELQSVDISAYLNGELKEVYMQQPEGFEQKTPDWVCVWVYLRDGVHIIIPDFVDDITIAAKSKVVIQHIKDGLCIFKLRDLGPTSWLLGVKIEHNRAKHLLSSQTATLWAPQWSLAFVSAQIWLPRHYIACTVWATCGGFYKEPRHDTWKAVKHLFWYIKGTLDYKLTYSPSSGSELFQKASYTNADHAGCPIATLGTYPSSGKTMEDNQN</sequence>
<gene>
    <name evidence="1" type="ORF">EVJ58_g260</name>
</gene>
<organism evidence="1 2">
    <name type="scientific">Rhodofomes roseus</name>
    <dbReference type="NCBI Taxonomy" id="34475"/>
    <lineage>
        <taxon>Eukaryota</taxon>
        <taxon>Fungi</taxon>
        <taxon>Dikarya</taxon>
        <taxon>Basidiomycota</taxon>
        <taxon>Agaricomycotina</taxon>
        <taxon>Agaricomycetes</taxon>
        <taxon>Polyporales</taxon>
        <taxon>Rhodofomes</taxon>
    </lineage>
</organism>
<reference evidence="1 2" key="1">
    <citation type="submission" date="2019-01" db="EMBL/GenBank/DDBJ databases">
        <title>Genome sequencing of the rare red list fungi Fomitopsis rosea.</title>
        <authorList>
            <person name="Buettner E."/>
            <person name="Kellner H."/>
        </authorList>
    </citation>
    <scope>NUCLEOTIDE SEQUENCE [LARGE SCALE GENOMIC DNA]</scope>
    <source>
        <strain evidence="1 2">DSM 105464</strain>
    </source>
</reference>
<evidence type="ECO:0000313" key="2">
    <source>
        <dbReference type="Proteomes" id="UP000298390"/>
    </source>
</evidence>
<dbReference type="Proteomes" id="UP000298390">
    <property type="component" value="Unassembled WGS sequence"/>
</dbReference>
<evidence type="ECO:0000313" key="1">
    <source>
        <dbReference type="EMBL" id="TFY69702.1"/>
    </source>
</evidence>
<accession>A0A4Y9Z533</accession>
<dbReference type="EMBL" id="SEKV01000006">
    <property type="protein sequence ID" value="TFY69702.1"/>
    <property type="molecule type" value="Genomic_DNA"/>
</dbReference>
<dbReference type="AlphaFoldDB" id="A0A4Y9Z533"/>
<protein>
    <submittedName>
        <fullName evidence="1">Uncharacterized protein</fullName>
    </submittedName>
</protein>
<dbReference type="STRING" id="34475.A0A4Y9Z533"/>
<comment type="caution">
    <text evidence="1">The sequence shown here is derived from an EMBL/GenBank/DDBJ whole genome shotgun (WGS) entry which is preliminary data.</text>
</comment>
<name>A0A4Y9Z533_9APHY</name>
<proteinExistence type="predicted"/>